<evidence type="ECO:0000259" key="2">
    <source>
        <dbReference type="Pfam" id="PF13400"/>
    </source>
</evidence>
<dbReference type="EMBL" id="FOKA01000001">
    <property type="protein sequence ID" value="SFA70225.1"/>
    <property type="molecule type" value="Genomic_DNA"/>
</dbReference>
<keyword evidence="4" id="KW-1185">Reference proteome</keyword>
<feature type="transmembrane region" description="Helical" evidence="1">
    <location>
        <begin position="27"/>
        <end position="51"/>
    </location>
</feature>
<keyword evidence="1" id="KW-1133">Transmembrane helix</keyword>
<evidence type="ECO:0000256" key="1">
    <source>
        <dbReference type="SAM" id="Phobius"/>
    </source>
</evidence>
<dbReference type="AlphaFoldDB" id="A0A1I0V1N8"/>
<accession>A0A1I0V1N8</accession>
<keyword evidence="1" id="KW-0472">Membrane</keyword>
<proteinExistence type="predicted"/>
<dbReference type="Pfam" id="PF13400">
    <property type="entry name" value="Tad"/>
    <property type="match status" value="1"/>
</dbReference>
<evidence type="ECO:0000313" key="3">
    <source>
        <dbReference type="EMBL" id="SFA70225.1"/>
    </source>
</evidence>
<feature type="domain" description="Putative Flp pilus-assembly TadG-like N-terminal" evidence="2">
    <location>
        <begin position="25"/>
        <end position="72"/>
    </location>
</feature>
<dbReference type="STRING" id="988821.SAMN05421867_10194"/>
<gene>
    <name evidence="3" type="ORF">SAMN05421867_10194</name>
</gene>
<keyword evidence="1" id="KW-0812">Transmembrane</keyword>
<sequence length="162" mass="16137">MRAGEPRAGRRAGLVDRLRRGDDEGRIALLALGFVVVAASLVLVVTGAAGVHLDRKRLLALADLAALDAADALSASAYYAGGLPSDGLPLADAAVGAEVRDHVAAHPDPALGTVRVVSAGSPDGRSVVVRLAAVVPVPLVGGVLAPFTDGVPLTATATARAS</sequence>
<evidence type="ECO:0000313" key="4">
    <source>
        <dbReference type="Proteomes" id="UP000199012"/>
    </source>
</evidence>
<name>A0A1I0V1N8_9CELL</name>
<dbReference type="InterPro" id="IPR028087">
    <property type="entry name" value="Tad_N"/>
</dbReference>
<protein>
    <recommendedName>
        <fullName evidence="2">Putative Flp pilus-assembly TadG-like N-terminal domain-containing protein</fullName>
    </recommendedName>
</protein>
<organism evidence="3 4">
    <name type="scientific">Cellulomonas marina</name>
    <dbReference type="NCBI Taxonomy" id="988821"/>
    <lineage>
        <taxon>Bacteria</taxon>
        <taxon>Bacillati</taxon>
        <taxon>Actinomycetota</taxon>
        <taxon>Actinomycetes</taxon>
        <taxon>Micrococcales</taxon>
        <taxon>Cellulomonadaceae</taxon>
        <taxon>Cellulomonas</taxon>
    </lineage>
</organism>
<dbReference type="Proteomes" id="UP000199012">
    <property type="component" value="Unassembled WGS sequence"/>
</dbReference>
<reference evidence="4" key="1">
    <citation type="submission" date="2016-10" db="EMBL/GenBank/DDBJ databases">
        <authorList>
            <person name="Varghese N."/>
            <person name="Submissions S."/>
        </authorList>
    </citation>
    <scope>NUCLEOTIDE SEQUENCE [LARGE SCALE GENOMIC DNA]</scope>
    <source>
        <strain evidence="4">CGMCC 4.6945</strain>
    </source>
</reference>
<dbReference type="RefSeq" id="WP_239078696.1">
    <property type="nucleotide sequence ID" value="NZ_BONM01000005.1"/>
</dbReference>